<dbReference type="OrthoDB" id="9770485at2"/>
<accession>A0A094WAU8</accession>
<comment type="caution">
    <text evidence="1">The sequence shown here is derived from an EMBL/GenBank/DDBJ whole genome shotgun (WGS) entry which is preliminary data.</text>
</comment>
<dbReference type="RefSeq" id="WP_052157913.1">
    <property type="nucleotide sequence ID" value="NZ_JPGK01000006.1"/>
</dbReference>
<gene>
    <name evidence="1" type="ORF">LptCag_0218</name>
</gene>
<dbReference type="PATRIC" id="fig|178606.4.peg.1815"/>
<reference evidence="1 2" key="1">
    <citation type="submission" date="2014-06" db="EMBL/GenBank/DDBJ databases">
        <title>Draft genome sequence of iron oxidizing acidophile Leptospirillum ferriphilum DSM14647.</title>
        <authorList>
            <person name="Cardenas J.P."/>
            <person name="Lazcano M."/>
            <person name="Ossandon F.J."/>
            <person name="Corbett M."/>
            <person name="Holmes D.S."/>
            <person name="Watkin E."/>
        </authorList>
    </citation>
    <scope>NUCLEOTIDE SEQUENCE [LARGE SCALE GENOMIC DNA]</scope>
    <source>
        <strain evidence="1 2">DSM 14647</strain>
    </source>
</reference>
<organism evidence="1 2">
    <name type="scientific">Leptospirillum ferriphilum</name>
    <dbReference type="NCBI Taxonomy" id="178606"/>
    <lineage>
        <taxon>Bacteria</taxon>
        <taxon>Pseudomonadati</taxon>
        <taxon>Nitrospirota</taxon>
        <taxon>Nitrospiria</taxon>
        <taxon>Nitrospirales</taxon>
        <taxon>Nitrospiraceae</taxon>
        <taxon>Leptospirillum</taxon>
    </lineage>
</organism>
<dbReference type="Proteomes" id="UP000029452">
    <property type="component" value="Unassembled WGS sequence"/>
</dbReference>
<protein>
    <submittedName>
        <fullName evidence="1">Uncharacterized protein</fullName>
    </submittedName>
</protein>
<proteinExistence type="predicted"/>
<sequence length="74" mass="8450">MNWLSKKVGSCGKVVAIDTNTRFLPSSPHSNTVIVKEDIRHMDVGGDRFHLIHGRYVLLHIPEFESVLKKCFPF</sequence>
<name>A0A094WAU8_9BACT</name>
<dbReference type="Gene3D" id="3.40.50.150">
    <property type="entry name" value="Vaccinia Virus protein VP39"/>
    <property type="match status" value="1"/>
</dbReference>
<dbReference type="InterPro" id="IPR029063">
    <property type="entry name" value="SAM-dependent_MTases_sf"/>
</dbReference>
<dbReference type="AlphaFoldDB" id="A0A094WAU8"/>
<dbReference type="EMBL" id="JPGK01000006">
    <property type="protein sequence ID" value="KGA93605.1"/>
    <property type="molecule type" value="Genomic_DNA"/>
</dbReference>
<evidence type="ECO:0000313" key="2">
    <source>
        <dbReference type="Proteomes" id="UP000029452"/>
    </source>
</evidence>
<evidence type="ECO:0000313" key="1">
    <source>
        <dbReference type="EMBL" id="KGA93605.1"/>
    </source>
</evidence>
<dbReference type="SUPFAM" id="SSF53335">
    <property type="entry name" value="S-adenosyl-L-methionine-dependent methyltransferases"/>
    <property type="match status" value="1"/>
</dbReference>